<keyword evidence="13" id="KW-1185">Reference proteome</keyword>
<dbReference type="Gene3D" id="3.10.170.10">
    <property type="match status" value="1"/>
</dbReference>
<keyword evidence="5" id="KW-0862">Zinc</keyword>
<evidence type="ECO:0000256" key="6">
    <source>
        <dbReference type="ARBA" id="ARBA00023049"/>
    </source>
</evidence>
<proteinExistence type="predicted"/>
<organism evidence="12 13">
    <name type="scientific">Paenimyroides aestuarii</name>
    <dbReference type="NCBI Taxonomy" id="2968490"/>
    <lineage>
        <taxon>Bacteria</taxon>
        <taxon>Pseudomonadati</taxon>
        <taxon>Bacteroidota</taxon>
        <taxon>Flavobacteriia</taxon>
        <taxon>Flavobacteriales</taxon>
        <taxon>Flavobacteriaceae</taxon>
        <taxon>Paenimyroides</taxon>
    </lineage>
</organism>
<dbReference type="PANTHER" id="PTHR33794:SF1">
    <property type="entry name" value="BACILLOLYSIN"/>
    <property type="match status" value="1"/>
</dbReference>
<evidence type="ECO:0000256" key="1">
    <source>
        <dbReference type="ARBA" id="ARBA00022670"/>
    </source>
</evidence>
<dbReference type="Gene3D" id="3.10.450.490">
    <property type="match status" value="1"/>
</dbReference>
<feature type="domain" description="FTP" evidence="10">
    <location>
        <begin position="76"/>
        <end position="125"/>
    </location>
</feature>
<feature type="signal peptide" evidence="7">
    <location>
        <begin position="1"/>
        <end position="20"/>
    </location>
</feature>
<feature type="domain" description="Peptidase M4 C-terminal" evidence="9">
    <location>
        <begin position="383"/>
        <end position="564"/>
    </location>
</feature>
<evidence type="ECO:0000256" key="5">
    <source>
        <dbReference type="ARBA" id="ARBA00022833"/>
    </source>
</evidence>
<dbReference type="RefSeq" id="WP_257499572.1">
    <property type="nucleotide sequence ID" value="NZ_CP102382.1"/>
</dbReference>
<keyword evidence="6" id="KW-0482">Metalloprotease</keyword>
<dbReference type="Gene3D" id="1.10.390.10">
    <property type="entry name" value="Neutral Protease Domain 2"/>
    <property type="match status" value="1"/>
</dbReference>
<name>A0ABY5NSV6_9FLAO</name>
<keyword evidence="3 7" id="KW-0732">Signal</keyword>
<feature type="domain" description="Secretion system C-terminal sorting" evidence="11">
    <location>
        <begin position="582"/>
        <end position="653"/>
    </location>
</feature>
<evidence type="ECO:0000259" key="8">
    <source>
        <dbReference type="Pfam" id="PF01447"/>
    </source>
</evidence>
<evidence type="ECO:0000256" key="7">
    <source>
        <dbReference type="SAM" id="SignalP"/>
    </source>
</evidence>
<gene>
    <name evidence="12" type="ORF">NPX36_00945</name>
</gene>
<evidence type="ECO:0000313" key="12">
    <source>
        <dbReference type="EMBL" id="UUV21651.1"/>
    </source>
</evidence>
<dbReference type="CDD" id="cd09597">
    <property type="entry name" value="M4_TLP"/>
    <property type="match status" value="1"/>
</dbReference>
<accession>A0ABY5NSV6</accession>
<dbReference type="SUPFAM" id="SSF55486">
    <property type="entry name" value="Metalloproteases ('zincins'), catalytic domain"/>
    <property type="match status" value="1"/>
</dbReference>
<dbReference type="Proteomes" id="UP001317001">
    <property type="component" value="Chromosome"/>
</dbReference>
<keyword evidence="2" id="KW-0479">Metal-binding</keyword>
<dbReference type="Pfam" id="PF02868">
    <property type="entry name" value="Peptidase_M4_C"/>
    <property type="match status" value="1"/>
</dbReference>
<protein>
    <submittedName>
        <fullName evidence="12">M4 family metallopeptidase</fullName>
    </submittedName>
</protein>
<dbReference type="InterPro" id="IPR013856">
    <property type="entry name" value="Peptidase_M4_domain"/>
</dbReference>
<dbReference type="InterPro" id="IPR026444">
    <property type="entry name" value="Secre_tail"/>
</dbReference>
<dbReference type="PANTHER" id="PTHR33794">
    <property type="entry name" value="BACILLOLYSIN"/>
    <property type="match status" value="1"/>
</dbReference>
<evidence type="ECO:0000259" key="9">
    <source>
        <dbReference type="Pfam" id="PF02868"/>
    </source>
</evidence>
<dbReference type="InterPro" id="IPR050728">
    <property type="entry name" value="Zinc_Metalloprotease_M4"/>
</dbReference>
<reference evidence="12 13" key="1">
    <citation type="submission" date="2022-08" db="EMBL/GenBank/DDBJ databases">
        <title>Myroides zhujiangensis sp. nov., a novel bacterium isolated from sediment in the Pearl River Estuary.</title>
        <authorList>
            <person name="Cui L."/>
        </authorList>
    </citation>
    <scope>NUCLEOTIDE SEQUENCE [LARGE SCALE GENOMIC DNA]</scope>
    <source>
        <strain evidence="12 13">SCSIO 72103</strain>
    </source>
</reference>
<evidence type="ECO:0000256" key="4">
    <source>
        <dbReference type="ARBA" id="ARBA00022801"/>
    </source>
</evidence>
<dbReference type="EMBL" id="CP102382">
    <property type="protein sequence ID" value="UUV21651.1"/>
    <property type="molecule type" value="Genomic_DNA"/>
</dbReference>
<sequence length="654" mass="73167">MMSRTILAALFLVPTQTIFAESYQINISDQTSERWPKPKFQNKLGTFYADFSNFKIAADDFDKNLVSYFNLDSNHSFELIKKTKDTETGAIHYSYQHFFKGIKVHGDLVFLHEKQGKINHLNGQLISFKELAVSEKITDTEVVEIARKAFGVNESATESAIEKYILKKEDETQGLVIKLVKKINIRSLYPLKSIDFIIDAQTGELLIERNKVYKADTPSSSATYFRGTKSMTVDSYNGTYRLMDNSRNIRTLNGSNLDGQLNSDGSFNGFSEYTNATPNFTVNGLKPAVEVHWAMRETYDYYKNIHNRFSFDGNNHIIHNYYDAGAVLGTDENAAAVDEFYQNDVYNGMFYGKGGSSMHPVVSLDIAGHEFSHMVISRNGNGGLDYENESGAINESFADIFGTAIEFYVNDNPNWTIGEGVFKNNVSPNYFRSMNNPNNTPVSAGAPNQPDTYKGTYWQKTTNNPNAYNDYGGVHINSGVGNHWFYLLSMGGNGTNDLGNAYYVNPITIQKAEKIAYRALTNSLSPSATYMDFYNATKIAAETLYGLHSNEWDEVVNAWYAVGIGDAPASTKNIEMQSKLAIYPNPVGNDYFIIESQLANETTFEMFDITGKKIIASQILGSKVTIPTAGYQAGIYLLKFKSNAGEYSHKLIIK</sequence>
<dbReference type="InterPro" id="IPR001570">
    <property type="entry name" value="Peptidase_M4_C_domain"/>
</dbReference>
<dbReference type="Pfam" id="PF01447">
    <property type="entry name" value="Peptidase_M4"/>
    <property type="match status" value="1"/>
</dbReference>
<dbReference type="InterPro" id="IPR011096">
    <property type="entry name" value="FTP_domain"/>
</dbReference>
<dbReference type="Pfam" id="PF18962">
    <property type="entry name" value="Por_Secre_tail"/>
    <property type="match status" value="1"/>
</dbReference>
<feature type="domain" description="Peptidase M4" evidence="8">
    <location>
        <begin position="223"/>
        <end position="376"/>
    </location>
</feature>
<dbReference type="Pfam" id="PF07504">
    <property type="entry name" value="FTP"/>
    <property type="match status" value="1"/>
</dbReference>
<evidence type="ECO:0000313" key="13">
    <source>
        <dbReference type="Proteomes" id="UP001317001"/>
    </source>
</evidence>
<dbReference type="InterPro" id="IPR027268">
    <property type="entry name" value="Peptidase_M4/M1_CTD_sf"/>
</dbReference>
<evidence type="ECO:0000259" key="11">
    <source>
        <dbReference type="Pfam" id="PF18962"/>
    </source>
</evidence>
<feature type="chain" id="PRO_5045818373" evidence="7">
    <location>
        <begin position="21"/>
        <end position="654"/>
    </location>
</feature>
<evidence type="ECO:0000259" key="10">
    <source>
        <dbReference type="Pfam" id="PF07504"/>
    </source>
</evidence>
<keyword evidence="4" id="KW-0378">Hydrolase</keyword>
<dbReference type="NCBIfam" id="TIGR04183">
    <property type="entry name" value="Por_Secre_tail"/>
    <property type="match status" value="1"/>
</dbReference>
<keyword evidence="1" id="KW-0645">Protease</keyword>
<evidence type="ECO:0000256" key="3">
    <source>
        <dbReference type="ARBA" id="ARBA00022729"/>
    </source>
</evidence>
<evidence type="ECO:0000256" key="2">
    <source>
        <dbReference type="ARBA" id="ARBA00022723"/>
    </source>
</evidence>